<name>A0AAJ6HSD5_9ACTN</name>
<gene>
    <name evidence="1" type="ORF">Q3V37_28785</name>
</gene>
<protein>
    <submittedName>
        <fullName evidence="1">Iron-sulfur cluster assembly protein</fullName>
    </submittedName>
</protein>
<dbReference type="SUPFAM" id="SSF117916">
    <property type="entry name" value="Fe-S cluster assembly (FSCA) domain-like"/>
    <property type="match status" value="1"/>
</dbReference>
<dbReference type="InterPro" id="IPR034904">
    <property type="entry name" value="FSCA_dom_sf"/>
</dbReference>
<dbReference type="KEGG" id="mprn:Q3V37_28785"/>
<reference evidence="1 2" key="1">
    <citation type="submission" date="2023-07" db="EMBL/GenBank/DDBJ databases">
        <title>Micromonospora profundi TRM 95458 converts glycerol to a new osmotic compound.</title>
        <authorList>
            <person name="Lu D."/>
        </authorList>
    </citation>
    <scope>NUCLEOTIDE SEQUENCE [LARGE SCALE GENOMIC DNA]</scope>
    <source>
        <strain evidence="1 2">TRM95458</strain>
    </source>
</reference>
<proteinExistence type="predicted"/>
<dbReference type="PANTHER" id="PTHR42831:SF1">
    <property type="entry name" value="FE-S PROTEIN MATURATION AUXILIARY FACTOR YITW"/>
    <property type="match status" value="1"/>
</dbReference>
<sequence length="127" mass="13799">MNAGEVGLAGLEPRLRQACNKVYDPCSLGVGRRLGIVDMGLVRDILVERASDGRLRATVDLITTGPFCMYTPFFEQSVKQEIGQLVPEIDDVDVNWGDSTDWSEAMMTDEGKAILRIGRSAPAAVAL</sequence>
<accession>A0AAJ6HSD5</accession>
<dbReference type="Gene3D" id="3.30.300.130">
    <property type="entry name" value="Fe-S cluster assembly (FSCA)"/>
    <property type="match status" value="1"/>
</dbReference>
<dbReference type="EMBL" id="CP130472">
    <property type="protein sequence ID" value="WLS45312.1"/>
    <property type="molecule type" value="Genomic_DNA"/>
</dbReference>
<dbReference type="RefSeq" id="WP_053657153.1">
    <property type="nucleotide sequence ID" value="NZ_CP130472.1"/>
</dbReference>
<dbReference type="PANTHER" id="PTHR42831">
    <property type="entry name" value="FE-S PROTEIN MATURATION AUXILIARY FACTOR YITW"/>
    <property type="match status" value="1"/>
</dbReference>
<evidence type="ECO:0000313" key="1">
    <source>
        <dbReference type="EMBL" id="WLS45312.1"/>
    </source>
</evidence>
<dbReference type="InterPro" id="IPR052339">
    <property type="entry name" value="Fe-S_Maturation_MIP18"/>
</dbReference>
<evidence type="ECO:0000313" key="2">
    <source>
        <dbReference type="Proteomes" id="UP001235874"/>
    </source>
</evidence>
<organism evidence="1 2">
    <name type="scientific">Micromonospora profundi</name>
    <dbReference type="NCBI Taxonomy" id="1420889"/>
    <lineage>
        <taxon>Bacteria</taxon>
        <taxon>Bacillati</taxon>
        <taxon>Actinomycetota</taxon>
        <taxon>Actinomycetes</taxon>
        <taxon>Micromonosporales</taxon>
        <taxon>Micromonosporaceae</taxon>
        <taxon>Micromonospora</taxon>
    </lineage>
</organism>
<dbReference type="Proteomes" id="UP001235874">
    <property type="component" value="Chromosome"/>
</dbReference>
<dbReference type="AlphaFoldDB" id="A0AAJ6HSD5"/>
<keyword evidence="2" id="KW-1185">Reference proteome</keyword>